<dbReference type="EMBL" id="JAHBBH010000019">
    <property type="protein sequence ID" value="MBW3092798.1"/>
    <property type="molecule type" value="Genomic_DNA"/>
</dbReference>
<reference evidence="1 2" key="1">
    <citation type="submission" date="2021-05" db="EMBL/GenBank/DDBJ databases">
        <title>Phylogenetic classification of ten novel species belonging to the genus Bifidobacterium comprising B. colchicus sp. nov., B. abeli sp. nov., B. bicoloris sp. nov., B. guerezis sp. nov., B. rosaliae sp. nov., B. santillanensis sp. nov., B. argentati sp. nov., B. amazzoni sp. nov., B. pluviali sp. nov., and B. pinnaculum sp. nov.</title>
        <authorList>
            <person name="Lugli G.A."/>
            <person name="Ruiz Garcia L."/>
            <person name="Margolles A."/>
            <person name="Ventura M."/>
        </authorList>
    </citation>
    <scope>NUCLEOTIDE SEQUENCE [LARGE SCALE GENOMIC DNA]</scope>
    <source>
        <strain evidence="1 2">82T10</strain>
    </source>
</reference>
<dbReference type="Proteomes" id="UP000700815">
    <property type="component" value="Unassembled WGS sequence"/>
</dbReference>
<evidence type="ECO:0000313" key="2">
    <source>
        <dbReference type="Proteomes" id="UP000700815"/>
    </source>
</evidence>
<accession>A0ABS6WFG7</accession>
<proteinExistence type="predicted"/>
<keyword evidence="2" id="KW-1185">Reference proteome</keyword>
<name>A0ABS6WFG7_9BIFI</name>
<protein>
    <submittedName>
        <fullName evidence="1">Uncharacterized protein</fullName>
    </submittedName>
</protein>
<gene>
    <name evidence="1" type="ORF">KIH79_07620</name>
</gene>
<evidence type="ECO:0000313" key="1">
    <source>
        <dbReference type="EMBL" id="MBW3092798.1"/>
    </source>
</evidence>
<comment type="caution">
    <text evidence="1">The sequence shown here is derived from an EMBL/GenBank/DDBJ whole genome shotgun (WGS) entry which is preliminary data.</text>
</comment>
<sequence>MTYARNLVRPETMVGFPHNSTTGMNGTKGVTVTAQAGMQECFADFTFSGLRNTPLVFRVDVGVVSGDLSTLRNGMIVIAQRNPWVTLGYSSVTSGTAIVKFTPTSSFLIRLYCPDEGKAVYDRFLLMSETDWEQTVKALDGSDFFDEDTRPLILGGA</sequence>
<organism evidence="1 2">
    <name type="scientific">Bifidobacterium miconis</name>
    <dbReference type="NCBI Taxonomy" id="2834435"/>
    <lineage>
        <taxon>Bacteria</taxon>
        <taxon>Bacillati</taxon>
        <taxon>Actinomycetota</taxon>
        <taxon>Actinomycetes</taxon>
        <taxon>Bifidobacteriales</taxon>
        <taxon>Bifidobacteriaceae</taxon>
        <taxon>Bifidobacterium</taxon>
    </lineage>
</organism>
<dbReference type="RefSeq" id="WP_219058849.1">
    <property type="nucleotide sequence ID" value="NZ_JAHBBH010000019.1"/>
</dbReference>